<feature type="transmembrane region" description="Helical" evidence="14">
    <location>
        <begin position="220"/>
        <end position="241"/>
    </location>
</feature>
<dbReference type="GO" id="GO:0012505">
    <property type="term" value="C:endomembrane system"/>
    <property type="evidence" value="ECO:0007669"/>
    <property type="project" value="UniProtKB-SubCell"/>
</dbReference>
<dbReference type="Proteomes" id="UP000001568">
    <property type="component" value="Chromosome 15"/>
</dbReference>
<keyword evidence="18" id="KW-1185">Reference proteome</keyword>
<dbReference type="InterPro" id="IPR001757">
    <property type="entry name" value="P_typ_ATPase"/>
</dbReference>
<evidence type="ECO:0000256" key="5">
    <source>
        <dbReference type="ARBA" id="ARBA00022723"/>
    </source>
</evidence>
<feature type="transmembrane region" description="Helical" evidence="14">
    <location>
        <begin position="894"/>
        <end position="917"/>
    </location>
</feature>
<dbReference type="AlphaFoldDB" id="A4S8G9"/>
<dbReference type="SUPFAM" id="SSF81660">
    <property type="entry name" value="Metal cation-transporting ATPase, ATP-binding domain N"/>
    <property type="match status" value="1"/>
</dbReference>
<dbReference type="GO" id="GO:0016887">
    <property type="term" value="F:ATP hydrolysis activity"/>
    <property type="evidence" value="ECO:0007669"/>
    <property type="project" value="InterPro"/>
</dbReference>
<keyword evidence="14" id="KW-0109">Calcium transport</keyword>
<evidence type="ECO:0000313" key="18">
    <source>
        <dbReference type="Proteomes" id="UP000001568"/>
    </source>
</evidence>
<evidence type="ECO:0000259" key="16">
    <source>
        <dbReference type="Pfam" id="PF00689"/>
    </source>
</evidence>
<dbReference type="Gene3D" id="2.70.150.10">
    <property type="entry name" value="Calcium-transporting ATPase, cytoplasmic transduction domain A"/>
    <property type="match status" value="1"/>
</dbReference>
<dbReference type="EC" id="7.2.2.10" evidence="14"/>
<dbReference type="EMBL" id="CP000595">
    <property type="protein sequence ID" value="ABO99913.1"/>
    <property type="molecule type" value="Genomic_DNA"/>
</dbReference>
<dbReference type="PROSITE" id="PS00154">
    <property type="entry name" value="ATPASE_E1_E2"/>
    <property type="match status" value="1"/>
</dbReference>
<evidence type="ECO:0000256" key="6">
    <source>
        <dbReference type="ARBA" id="ARBA00022741"/>
    </source>
</evidence>
<dbReference type="PANTHER" id="PTHR24093:SF369">
    <property type="entry name" value="CALCIUM-TRANSPORTING ATPASE"/>
    <property type="match status" value="1"/>
</dbReference>
<comment type="similarity">
    <text evidence="2 14">Belongs to the cation transport ATPase (P-type) (TC 3.A.3) family. Type IIB subfamily.</text>
</comment>
<dbReference type="PROSITE" id="PS01229">
    <property type="entry name" value="COF_2"/>
    <property type="match status" value="1"/>
</dbReference>
<dbReference type="Pfam" id="PF13246">
    <property type="entry name" value="Cation_ATPase"/>
    <property type="match status" value="1"/>
</dbReference>
<dbReference type="InterPro" id="IPR018303">
    <property type="entry name" value="ATPase_P-typ_P_site"/>
</dbReference>
<evidence type="ECO:0000256" key="11">
    <source>
        <dbReference type="ARBA" id="ARBA00023065"/>
    </source>
</evidence>
<dbReference type="KEGG" id="olu:OSTLU_40728"/>
<evidence type="ECO:0000256" key="8">
    <source>
        <dbReference type="ARBA" id="ARBA00022842"/>
    </source>
</evidence>
<evidence type="ECO:0000256" key="14">
    <source>
        <dbReference type="RuleBase" id="RU361146"/>
    </source>
</evidence>
<keyword evidence="3 14" id="KW-0813">Transport</keyword>
<dbReference type="PANTHER" id="PTHR24093">
    <property type="entry name" value="CATION TRANSPORTING ATPASE"/>
    <property type="match status" value="1"/>
</dbReference>
<dbReference type="GO" id="GO:0005388">
    <property type="term" value="F:P-type calcium transporter activity"/>
    <property type="evidence" value="ECO:0007669"/>
    <property type="project" value="UniProtKB-EC"/>
</dbReference>
<dbReference type="SUPFAM" id="SSF81665">
    <property type="entry name" value="Calcium ATPase, transmembrane domain M"/>
    <property type="match status" value="1"/>
</dbReference>
<gene>
    <name evidence="17" type="ORF">OSTLU_40728</name>
</gene>
<dbReference type="RefSeq" id="XP_001421620.1">
    <property type="nucleotide sequence ID" value="XM_001421583.1"/>
</dbReference>
<dbReference type="InterPro" id="IPR044492">
    <property type="entry name" value="P_typ_ATPase_HD_dom"/>
</dbReference>
<dbReference type="HOGENOM" id="CLU_002360_9_0_1"/>
<evidence type="ECO:0000256" key="4">
    <source>
        <dbReference type="ARBA" id="ARBA00022692"/>
    </source>
</evidence>
<feature type="transmembrane region" description="Helical" evidence="14">
    <location>
        <begin position="261"/>
        <end position="287"/>
    </location>
</feature>
<keyword evidence="7 14" id="KW-0067">ATP-binding</keyword>
<dbReference type="Pfam" id="PF00122">
    <property type="entry name" value="E1-E2_ATPase"/>
    <property type="match status" value="1"/>
</dbReference>
<dbReference type="SFLD" id="SFLDG00002">
    <property type="entry name" value="C1.7:_P-type_atpase_like"/>
    <property type="match status" value="1"/>
</dbReference>
<dbReference type="Gramene" id="ABO99913">
    <property type="protein sequence ID" value="ABO99913"/>
    <property type="gene ID" value="OSTLU_40728"/>
</dbReference>
<dbReference type="InterPro" id="IPR006068">
    <property type="entry name" value="ATPase_P-typ_cation-transptr_C"/>
</dbReference>
<evidence type="ECO:0000313" key="17">
    <source>
        <dbReference type="EMBL" id="ABO99913.1"/>
    </source>
</evidence>
<dbReference type="GO" id="GO:0005886">
    <property type="term" value="C:plasma membrane"/>
    <property type="evidence" value="ECO:0007669"/>
    <property type="project" value="TreeGrafter"/>
</dbReference>
<evidence type="ECO:0000256" key="3">
    <source>
        <dbReference type="ARBA" id="ARBA00022448"/>
    </source>
</evidence>
<dbReference type="OrthoDB" id="3352408at2759"/>
<keyword evidence="9" id="KW-1278">Translocase</keyword>
<keyword evidence="14" id="KW-0106">Calcium</keyword>
<evidence type="ECO:0000256" key="12">
    <source>
        <dbReference type="ARBA" id="ARBA00023136"/>
    </source>
</evidence>
<evidence type="ECO:0000256" key="10">
    <source>
        <dbReference type="ARBA" id="ARBA00022989"/>
    </source>
</evidence>
<dbReference type="InterPro" id="IPR023298">
    <property type="entry name" value="ATPase_P-typ_TM_dom_sf"/>
</dbReference>
<dbReference type="InterPro" id="IPR036412">
    <property type="entry name" value="HAD-like_sf"/>
</dbReference>
<dbReference type="InterPro" id="IPR006408">
    <property type="entry name" value="P-type_ATPase_IIB"/>
</dbReference>
<evidence type="ECO:0000259" key="15">
    <source>
        <dbReference type="Pfam" id="PF00122"/>
    </source>
</evidence>
<organism evidence="17 18">
    <name type="scientific">Ostreococcus lucimarinus (strain CCE9901)</name>
    <dbReference type="NCBI Taxonomy" id="436017"/>
    <lineage>
        <taxon>Eukaryota</taxon>
        <taxon>Viridiplantae</taxon>
        <taxon>Chlorophyta</taxon>
        <taxon>Mamiellophyceae</taxon>
        <taxon>Mamiellales</taxon>
        <taxon>Bathycoccaceae</taxon>
        <taxon>Ostreococcus</taxon>
    </lineage>
</organism>
<dbReference type="Gene3D" id="3.40.50.1000">
    <property type="entry name" value="HAD superfamily/HAD-like"/>
    <property type="match status" value="1"/>
</dbReference>
<dbReference type="SUPFAM" id="SSF56784">
    <property type="entry name" value="HAD-like"/>
    <property type="match status" value="1"/>
</dbReference>
<keyword evidence="10 14" id="KW-1133">Transmembrane helix</keyword>
<feature type="domain" description="P-type ATPase A" evidence="15">
    <location>
        <begin position="102"/>
        <end position="199"/>
    </location>
</feature>
<sequence>MGDVETNRRVWGANTTRPYPTKSIWDFAFEALEDVTLRVLVISGALSLVLETSIGGDDSEYSWANGAAILLAVCIIVVVECVNNNEKQRSFVNLNARSEQTNVASILRGGNRELLRKSEVVVGDVVELQAGDVAPCDGLVIESAAFLVDQSHITGESDDIEKNRQSIIFAGSKVTSGRGSILSIGVGENSSSGQIAEMINVGAEEFTPLQLQLQALAVKIGRWGISAALVVGFILSFTLVFDAIQGTGPPIEALGLDFLHIVIIAITIVVVSVPEGLPLAVTLALAFSVRRMLELSMLVRVLGSAETTGEVTALLIDKTGTVTENDQRVNRAWIAGVDIGPLTSKSVTWASEIANKTRNEPTLDPRVVKLLSILLAMNSTITYDAKGQILRGAKAEIALLRFVNSMNNDELFVATIRKYFPLVKLFPFNTSRKRMCTLFTLRDGINDDEMGDVIVRAVTKGASQDMLNLCSSVMDENGAHHPLDAATKDQLSKKFLEWQDDAERVLLVAYKDIERDLITTHEATNICSRMSASDAESDLTLVAAIGMCDPLRPESTKSVRLCRRSGVAVKMVTGDSLSTATAVARRCGILDEKDMSTEATMTGEAFREAIRGEEGQEIDQSKLDAIWPNLRVLARASPQDKFILTDGIRNTKLSGRKEVVGVVGDGTNDAPALRRANVGFALGSGTECARDASDIVLLQDDFSSVVDAIRYGRNVFESIEKFITFQLTANCTTIILSTGCALVYAKSPLNAIELLFVNLVIDSLASLALATDEPSDDVMRQPPSDASNLITSTMRLNIFTQVSYQLAVMAYLLNEFGPEDTQIYCCFVLLQLANQINCRKVTTEVNVFKGATKNKLFVSLLTSEILLHVAIVQAGGAVFHTSPLNAGEWLRCTAFALGAIPLRALFVTFFVSLFAAFREEDALHHH</sequence>
<reference evidence="17 18" key="1">
    <citation type="journal article" date="2007" name="Proc. Natl. Acad. Sci. U.S.A.">
        <title>The tiny eukaryote Ostreococcus provides genomic insights into the paradox of plankton speciation.</title>
        <authorList>
            <person name="Palenik B."/>
            <person name="Grimwood J."/>
            <person name="Aerts A."/>
            <person name="Rouze P."/>
            <person name="Salamov A."/>
            <person name="Putnam N."/>
            <person name="Dupont C."/>
            <person name="Jorgensen R."/>
            <person name="Derelle E."/>
            <person name="Rombauts S."/>
            <person name="Zhou K."/>
            <person name="Otillar R."/>
            <person name="Merchant S.S."/>
            <person name="Podell S."/>
            <person name="Gaasterland T."/>
            <person name="Napoli C."/>
            <person name="Gendler K."/>
            <person name="Manuell A."/>
            <person name="Tai V."/>
            <person name="Vallon O."/>
            <person name="Piganeau G."/>
            <person name="Jancek S."/>
            <person name="Heijde M."/>
            <person name="Jabbari K."/>
            <person name="Bowler C."/>
            <person name="Lohr M."/>
            <person name="Robbens S."/>
            <person name="Werner G."/>
            <person name="Dubchak I."/>
            <person name="Pazour G.J."/>
            <person name="Ren Q."/>
            <person name="Paulsen I."/>
            <person name="Delwiche C."/>
            <person name="Schmutz J."/>
            <person name="Rokhsar D."/>
            <person name="Van de Peer Y."/>
            <person name="Moreau H."/>
            <person name="Grigoriev I.V."/>
        </authorList>
    </citation>
    <scope>NUCLEOTIDE SEQUENCE [LARGE SCALE GENOMIC DNA]</scope>
    <source>
        <strain evidence="17 18">CCE9901</strain>
    </source>
</reference>
<feature type="domain" description="Cation-transporting P-type ATPase C-terminal" evidence="16">
    <location>
        <begin position="747"/>
        <end position="905"/>
    </location>
</feature>
<evidence type="ECO:0000256" key="9">
    <source>
        <dbReference type="ARBA" id="ARBA00022967"/>
    </source>
</evidence>
<keyword evidence="12 14" id="KW-0472">Membrane</keyword>
<dbReference type="GO" id="GO:0046872">
    <property type="term" value="F:metal ion binding"/>
    <property type="evidence" value="ECO:0007669"/>
    <property type="project" value="UniProtKB-KW"/>
</dbReference>
<accession>A4S8G9</accession>
<evidence type="ECO:0000256" key="2">
    <source>
        <dbReference type="ARBA" id="ARBA00006124"/>
    </source>
</evidence>
<dbReference type="eggNOG" id="KOG0204">
    <property type="taxonomic scope" value="Eukaryota"/>
</dbReference>
<dbReference type="OMA" id="HEATNIC"/>
<comment type="caution">
    <text evidence="14">Lacks conserved residue(s) required for the propagation of feature annotation.</text>
</comment>
<evidence type="ECO:0000256" key="1">
    <source>
        <dbReference type="ARBA" id="ARBA00004127"/>
    </source>
</evidence>
<dbReference type="GO" id="GO:0005524">
    <property type="term" value="F:ATP binding"/>
    <property type="evidence" value="ECO:0007669"/>
    <property type="project" value="UniProtKB-KW"/>
</dbReference>
<dbReference type="NCBIfam" id="TIGR01517">
    <property type="entry name" value="ATPase-IIB_Ca"/>
    <property type="match status" value="1"/>
</dbReference>
<evidence type="ECO:0000256" key="13">
    <source>
        <dbReference type="ARBA" id="ARBA00048694"/>
    </source>
</evidence>
<dbReference type="InterPro" id="IPR023299">
    <property type="entry name" value="ATPase_P-typ_cyto_dom_N"/>
</dbReference>
<keyword evidence="6 14" id="KW-0547">Nucleotide-binding</keyword>
<keyword evidence="8" id="KW-0460">Magnesium</keyword>
<dbReference type="Pfam" id="PF00689">
    <property type="entry name" value="Cation_ATPase_C"/>
    <property type="match status" value="1"/>
</dbReference>
<dbReference type="GeneID" id="5005729"/>
<dbReference type="PRINTS" id="PR00120">
    <property type="entry name" value="HATPASE"/>
</dbReference>
<protein>
    <recommendedName>
        <fullName evidence="14">Calcium-transporting ATPase</fullName>
        <ecNumber evidence="14">7.2.2.10</ecNumber>
    </recommendedName>
</protein>
<feature type="transmembrane region" description="Helical" evidence="14">
    <location>
        <begin position="61"/>
        <end position="82"/>
    </location>
</feature>
<dbReference type="PRINTS" id="PR00119">
    <property type="entry name" value="CATATPASE"/>
</dbReference>
<dbReference type="SFLD" id="SFLDF00027">
    <property type="entry name" value="p-type_atpase"/>
    <property type="match status" value="1"/>
</dbReference>
<keyword evidence="4 14" id="KW-0812">Transmembrane</keyword>
<dbReference type="Gene3D" id="3.40.1110.10">
    <property type="entry name" value="Calcium-transporting ATPase, cytoplasmic domain N"/>
    <property type="match status" value="1"/>
</dbReference>
<keyword evidence="5" id="KW-0479">Metal-binding</keyword>
<dbReference type="InterPro" id="IPR008250">
    <property type="entry name" value="ATPase_P-typ_transduc_dom_A_sf"/>
</dbReference>
<dbReference type="STRING" id="436017.A4S8G9"/>
<dbReference type="NCBIfam" id="TIGR01494">
    <property type="entry name" value="ATPase_P-type"/>
    <property type="match status" value="2"/>
</dbReference>
<comment type="subcellular location">
    <subcellularLocation>
        <location evidence="1">Endomembrane system</location>
        <topology evidence="1">Multi-pass membrane protein</topology>
    </subcellularLocation>
    <subcellularLocation>
        <location evidence="14">Membrane</location>
        <topology evidence="14">Multi-pass membrane protein</topology>
    </subcellularLocation>
</comment>
<keyword evidence="11 14" id="KW-0406">Ion transport</keyword>
<comment type="catalytic activity">
    <reaction evidence="13 14">
        <text>Ca(2+)(in) + ATP + H2O = Ca(2+)(out) + ADP + phosphate + H(+)</text>
        <dbReference type="Rhea" id="RHEA:18105"/>
        <dbReference type="ChEBI" id="CHEBI:15377"/>
        <dbReference type="ChEBI" id="CHEBI:15378"/>
        <dbReference type="ChEBI" id="CHEBI:29108"/>
        <dbReference type="ChEBI" id="CHEBI:30616"/>
        <dbReference type="ChEBI" id="CHEBI:43474"/>
        <dbReference type="ChEBI" id="CHEBI:456216"/>
        <dbReference type="EC" id="7.2.2.10"/>
    </reaction>
</comment>
<dbReference type="SUPFAM" id="SSF81653">
    <property type="entry name" value="Calcium ATPase, transduction domain A"/>
    <property type="match status" value="1"/>
</dbReference>
<dbReference type="Gene3D" id="1.20.1110.10">
    <property type="entry name" value="Calcium-transporting ATPase, transmembrane domain"/>
    <property type="match status" value="1"/>
</dbReference>
<dbReference type="InterPro" id="IPR059000">
    <property type="entry name" value="ATPase_P-type_domA"/>
</dbReference>
<dbReference type="InterPro" id="IPR023214">
    <property type="entry name" value="HAD_sf"/>
</dbReference>
<name>A4S8G9_OSTLU</name>
<feature type="transmembrane region" description="Helical" evidence="14">
    <location>
        <begin position="856"/>
        <end position="874"/>
    </location>
</feature>
<evidence type="ECO:0000256" key="7">
    <source>
        <dbReference type="ARBA" id="ARBA00022840"/>
    </source>
</evidence>
<dbReference type="SFLD" id="SFLDS00003">
    <property type="entry name" value="Haloacid_Dehalogenase"/>
    <property type="match status" value="1"/>
</dbReference>
<proteinExistence type="inferred from homology"/>
<comment type="function">
    <text evidence="14">Catalyzes the hydrolysis of ATP coupled with the transport of calcium.</text>
</comment>